<dbReference type="PANTHER" id="PTHR16121:SF0">
    <property type="entry name" value="CAP-SPECIFIC MRNA (NUCLEOSIDE-2'-O-)-METHYLTRANSFERASE 1"/>
    <property type="match status" value="1"/>
</dbReference>
<evidence type="ECO:0000256" key="1">
    <source>
        <dbReference type="RuleBase" id="RU368012"/>
    </source>
</evidence>
<accession>A0A8R1HSZ3</accession>
<comment type="subcellular location">
    <subcellularLocation>
        <location evidence="1">Nucleus</location>
    </subcellularLocation>
</comment>
<evidence type="ECO:0000259" key="2">
    <source>
        <dbReference type="Pfam" id="PF14746"/>
    </source>
</evidence>
<keyword evidence="1" id="KW-0949">S-adenosyl-L-methionine</keyword>
<sequence>MLCAEFKSLLLSKSNLKEDKIPVVNYFHGVIPALTITHIDYMVVHENRVKKTFALKHNKDLVVAEDGFAAGVAFLLHVLNGWDSFFAMNWFESYTISHLRIPNNTILLVDFAEEFRLEGQRIQKANKHPAVVRILDAAVLYGDDVSQLPYEQRMKAAQKFAKALKLTNRQVKEGWGRMEHMITPQLTVAAHVYSLSEIQTFRENLKEGIANRELGVLFEEDGFSFKCHGLRFIRIIKQEWQMGWSKSQQRPYAHSPEHKSAGSVPELDWQAKQIYATFWETAIITNKDKDKMNERIKKSEGSAVPVPSMKWSWKASIRTPYGPEKIINYPEAFEGNPTVAALKKHIDTTDSTAHRNRH</sequence>
<dbReference type="GO" id="GO:0016556">
    <property type="term" value="P:mRNA modification"/>
    <property type="evidence" value="ECO:0007669"/>
    <property type="project" value="UniProtKB-UniRule"/>
</dbReference>
<keyword evidence="1" id="KW-0808">Transferase</keyword>
<keyword evidence="1" id="KW-0506">mRNA capping</keyword>
<keyword evidence="1" id="KW-0507">mRNA processing</keyword>
<dbReference type="InterPro" id="IPR028283">
    <property type="entry name" value="WASH-7_C"/>
</dbReference>
<dbReference type="PANTHER" id="PTHR16121">
    <property type="entry name" value="CAP-SPECIFIC MRNA (NUCLEOSIDE-2'-O-)-METHYLTRANSFERASE 1-RELATED"/>
    <property type="match status" value="1"/>
</dbReference>
<protein>
    <recommendedName>
        <fullName evidence="1">Cap-specific mRNA (nucleoside-2'-O-)-methyltransferase 1</fullName>
        <ecNumber evidence="1">2.1.1.57</ecNumber>
    </recommendedName>
    <alternativeName>
        <fullName evidence="1">Cap1 2'O-ribose methyltransferase 1</fullName>
    </alternativeName>
</protein>
<evidence type="ECO:0000313" key="3">
    <source>
        <dbReference type="EnsemblMetazoa" id="CJA07986.1"/>
    </source>
</evidence>
<comment type="catalytic activity">
    <reaction evidence="1">
        <text>a 5'-end (N(7)-methyl 5'-triphosphoguanosine)-ribonucleoside in mRNA + S-adenosyl-L-methionine = a 5'-end (N(7)-methyl 5'-triphosphoguanosine)-(2'-O-methyl-ribonucleoside) in mRNA + S-adenosyl-L-homocysteine + H(+)</text>
        <dbReference type="Rhea" id="RHEA:67020"/>
        <dbReference type="Rhea" id="RHEA-COMP:17167"/>
        <dbReference type="Rhea" id="RHEA-COMP:17168"/>
        <dbReference type="ChEBI" id="CHEBI:15378"/>
        <dbReference type="ChEBI" id="CHEBI:57856"/>
        <dbReference type="ChEBI" id="CHEBI:59789"/>
        <dbReference type="ChEBI" id="CHEBI:156461"/>
        <dbReference type="ChEBI" id="CHEBI:167609"/>
        <dbReference type="EC" id="2.1.1.57"/>
    </reaction>
</comment>
<dbReference type="EC" id="2.1.1.57" evidence="1"/>
<dbReference type="InterPro" id="IPR050851">
    <property type="entry name" value="mRNA_Cap_2O-Ribose_MeTrfase"/>
</dbReference>
<organism evidence="3 4">
    <name type="scientific">Caenorhabditis japonica</name>
    <dbReference type="NCBI Taxonomy" id="281687"/>
    <lineage>
        <taxon>Eukaryota</taxon>
        <taxon>Metazoa</taxon>
        <taxon>Ecdysozoa</taxon>
        <taxon>Nematoda</taxon>
        <taxon>Chromadorea</taxon>
        <taxon>Rhabditida</taxon>
        <taxon>Rhabditina</taxon>
        <taxon>Rhabditomorpha</taxon>
        <taxon>Rhabditoidea</taxon>
        <taxon>Rhabditidae</taxon>
        <taxon>Peloderinae</taxon>
        <taxon>Caenorhabditis</taxon>
    </lineage>
</organism>
<keyword evidence="1" id="KW-0539">Nucleus</keyword>
<keyword evidence="1" id="KW-0489">Methyltransferase</keyword>
<evidence type="ECO:0000313" key="4">
    <source>
        <dbReference type="Proteomes" id="UP000005237"/>
    </source>
</evidence>
<dbReference type="GO" id="GO:0032259">
    <property type="term" value="P:methylation"/>
    <property type="evidence" value="ECO:0007669"/>
    <property type="project" value="UniProtKB-KW"/>
</dbReference>
<dbReference type="GO" id="GO:0006370">
    <property type="term" value="P:7-methylguanosine mRNA capping"/>
    <property type="evidence" value="ECO:0007669"/>
    <property type="project" value="UniProtKB-UniRule"/>
</dbReference>
<dbReference type="EnsemblMetazoa" id="CJA07986.1">
    <property type="protein sequence ID" value="CJA07986.1"/>
    <property type="gene ID" value="WBGene00127190"/>
</dbReference>
<dbReference type="GO" id="GO:0005634">
    <property type="term" value="C:nucleus"/>
    <property type="evidence" value="ECO:0007669"/>
    <property type="project" value="UniProtKB-SubCell"/>
</dbReference>
<reference evidence="4" key="1">
    <citation type="submission" date="2010-08" db="EMBL/GenBank/DDBJ databases">
        <authorList>
            <consortium name="Caenorhabditis japonica Sequencing Consortium"/>
            <person name="Wilson R.K."/>
        </authorList>
    </citation>
    <scope>NUCLEOTIDE SEQUENCE [LARGE SCALE GENOMIC DNA]</scope>
    <source>
        <strain evidence="4">DF5081</strain>
    </source>
</reference>
<proteinExistence type="predicted"/>
<keyword evidence="4" id="KW-1185">Reference proteome</keyword>
<dbReference type="GO" id="GO:0004483">
    <property type="term" value="F:methyltransferase cap1 activity"/>
    <property type="evidence" value="ECO:0007669"/>
    <property type="project" value="UniProtKB-UniRule"/>
</dbReference>
<dbReference type="GO" id="GO:0003676">
    <property type="term" value="F:nucleic acid binding"/>
    <property type="evidence" value="ECO:0007669"/>
    <property type="project" value="UniProtKB-UniRule"/>
</dbReference>
<feature type="domain" description="WASH complex subunit 7 C-terminal" evidence="2">
    <location>
        <begin position="14"/>
        <end position="94"/>
    </location>
</feature>
<dbReference type="AlphaFoldDB" id="A0A8R1HSZ3"/>
<name>A0A8R1HSZ3_CAEJA</name>
<dbReference type="GO" id="GO:0005737">
    <property type="term" value="C:cytoplasm"/>
    <property type="evidence" value="ECO:0007669"/>
    <property type="project" value="TreeGrafter"/>
</dbReference>
<dbReference type="Proteomes" id="UP000005237">
    <property type="component" value="Unassembled WGS sequence"/>
</dbReference>
<comment type="function">
    <text evidence="1">S-adenosyl-L-methionine-dependent methyltransferase that mediates RNA cap1 2'-O-ribose methylation to the 5'-cap structure of RNAs. Methylates the ribose of the first nucleotide of a m(7)GpppG-capped mRNA to produce m(7)GpppNmp (cap1).</text>
</comment>
<dbReference type="Pfam" id="PF14746">
    <property type="entry name" value="WASH-7_C"/>
    <property type="match status" value="1"/>
</dbReference>
<reference evidence="3" key="2">
    <citation type="submission" date="2022-06" db="UniProtKB">
        <authorList>
            <consortium name="EnsemblMetazoa"/>
        </authorList>
    </citation>
    <scope>IDENTIFICATION</scope>
    <source>
        <strain evidence="3">DF5081</strain>
    </source>
</reference>